<reference evidence="1 2" key="1">
    <citation type="submission" date="2018-08" db="EMBL/GenBank/DDBJ databases">
        <title>Genomic Encyclopedia of Type Strains, Phase IV (KMG-IV): sequencing the most valuable type-strain genomes for metagenomic binning, comparative biology and taxonomic classification.</title>
        <authorList>
            <person name="Goeker M."/>
        </authorList>
    </citation>
    <scope>NUCLEOTIDE SEQUENCE [LARGE SCALE GENOMIC DNA]</scope>
    <source>
        <strain evidence="1 2">DSM 25527</strain>
    </source>
</reference>
<dbReference type="AlphaFoldDB" id="A0A397PLW5"/>
<dbReference type="EMBL" id="QXDC01000002">
    <property type="protein sequence ID" value="RIA46681.1"/>
    <property type="molecule type" value="Genomic_DNA"/>
</dbReference>
<organism evidence="1 2">
    <name type="scientific">Hephaestia caeni</name>
    <dbReference type="NCBI Taxonomy" id="645617"/>
    <lineage>
        <taxon>Bacteria</taxon>
        <taxon>Pseudomonadati</taxon>
        <taxon>Pseudomonadota</taxon>
        <taxon>Alphaproteobacteria</taxon>
        <taxon>Sphingomonadales</taxon>
        <taxon>Sphingomonadaceae</taxon>
        <taxon>Hephaestia</taxon>
    </lineage>
</organism>
<accession>A0A397PLW5</accession>
<evidence type="ECO:0008006" key="3">
    <source>
        <dbReference type="Google" id="ProtNLM"/>
    </source>
</evidence>
<dbReference type="SUPFAM" id="SSF48371">
    <property type="entry name" value="ARM repeat"/>
    <property type="match status" value="1"/>
</dbReference>
<name>A0A397PLW5_9SPHN</name>
<protein>
    <recommendedName>
        <fullName evidence="3">HEAT repeat protein</fullName>
    </recommendedName>
</protein>
<proteinExistence type="predicted"/>
<comment type="caution">
    <text evidence="1">The sequence shown here is derived from an EMBL/GenBank/DDBJ whole genome shotgun (WGS) entry which is preliminary data.</text>
</comment>
<evidence type="ECO:0000313" key="2">
    <source>
        <dbReference type="Proteomes" id="UP000266568"/>
    </source>
</evidence>
<evidence type="ECO:0000313" key="1">
    <source>
        <dbReference type="EMBL" id="RIA46681.1"/>
    </source>
</evidence>
<dbReference type="OrthoDB" id="9553336at2"/>
<dbReference type="RefSeq" id="WP_119034760.1">
    <property type="nucleotide sequence ID" value="NZ_QXDC01000002.1"/>
</dbReference>
<dbReference type="Proteomes" id="UP000266568">
    <property type="component" value="Unassembled WGS sequence"/>
</dbReference>
<sequence length="278" mass="29135">MYDAVSSTRTTDHQDIEAAVGRLRNLHDGEAAMLAVVALGPAAREPLGALLREREPSGIFQPRCLAARALGLLHGDELLIDFLRNPRFPDSPVERAGEDAAVNAAARALGRHCPEGALDLLIEIGCGRPHLDGVIEALAGYVRAEAIPALTAGLAEDVSRNAAEAGLRAIGAPAQPLLLTIAYEIDPDTETHRRQRHAALAVLLDIGAPDGAGPALEALIGDEDSMIAAAASGVVLRFGPTSLQRRAGARLIELERGAEIRLAIEIAAIRQRVAGTAV</sequence>
<dbReference type="InterPro" id="IPR016024">
    <property type="entry name" value="ARM-type_fold"/>
</dbReference>
<gene>
    <name evidence="1" type="ORF">DFR49_1229</name>
</gene>
<keyword evidence="2" id="KW-1185">Reference proteome</keyword>